<dbReference type="PRINTS" id="PR01217">
    <property type="entry name" value="PRICHEXTENSN"/>
</dbReference>
<feature type="region of interest" description="Disordered" evidence="1">
    <location>
        <begin position="1116"/>
        <end position="1145"/>
    </location>
</feature>
<organism evidence="2 3">
    <name type="scientific">Dioszegia hungarica</name>
    <dbReference type="NCBI Taxonomy" id="4972"/>
    <lineage>
        <taxon>Eukaryota</taxon>
        <taxon>Fungi</taxon>
        <taxon>Dikarya</taxon>
        <taxon>Basidiomycota</taxon>
        <taxon>Agaricomycotina</taxon>
        <taxon>Tremellomycetes</taxon>
        <taxon>Tremellales</taxon>
        <taxon>Bulleribasidiaceae</taxon>
        <taxon>Dioszegia</taxon>
    </lineage>
</organism>
<feature type="region of interest" description="Disordered" evidence="1">
    <location>
        <begin position="646"/>
        <end position="686"/>
    </location>
</feature>
<sequence>MIVGVGQRWNMSALDSNHNQPSSQRASKLTKTSKMFEGISFYFELEYSLTIAGVRDAATVRCRGGLIVPHPTPQATIIVDTPRAHPRKLVLQVPQAPPQGDTTTSGLVARYGGFVGVSAPYGPRGVVLRSDWVEACERVGKVLRDDFYAGWEVRGTWDPRLVTKIPPPPPPALPPPALPPVPPPVSQPSAVAGPSRLPTPLTSLQPPSAGPSRYLPSPPPTASSAPIVAYQPRSRVSSAPGTDSSQSGTAPEAAPGPRPVTSGPRVSLPTPLPRPPQNKAPPSGPSRPMGTNPPVGPRAAAPVRQCKDIYTAVFGEASSSGSDSEGAADAEPPRRRQARRSAPAPVMKDVKLVFSDSDEEDNPSPLLRRPARHVAATEDDELQFSDSNKGDSPPRLVDSAVIDLTKDEELEFSDSEEEEGEQEGRPMPLPVRQVARGRNAELRFSDSEEDDEAEAGPLDRVDPVEALPDADGLIFSDGEGEAVEEIPGRAEAAPEARGEDFADQLVFSDGEDELDLNGLDTPPLRPASPRGLAGGVLRPPADQGQLDFDQPSDPITSAGAEAGPSDLDRALDAFVDDIRPLLPSSAGDRADGSEPHQRDLTGDIDGGQDEQESDEEMGDDWAGIVGMEEEEFLLLLEGNVRGASLDHNDDDEIAGAGSVEAKMDLEGSGAEEADERGMDQREAEVSNGEVAQVEDLGEMDMEIEAVTEVEGDLGEMDMEIEIGIEEDELLTTHGSSSAGQAADPVPRRSSSPAMLHPPHVENQQMAQQGPAPTLERRRPIGGLFEVMSGIPLEFSVAPGELQAEVEQLIMANRGELLPPAEAAYVILPLPPGQTATDRQHVQWIKAREGRRSRGALSHLWVQASVDAGEMVDMGDYRVGIAEGVEVALEEETRMEERRIAEEMRFAEEARKAEEERIAERERKDEEESRRAEEEKRRAYQETIRAEVERRLEAEAERKAEEERKAEAERAAVVLAQSAEAVIDGQEVEMEMDVRTEAPTSRSVSERTKRALEGKDARRSSSELSSVSCPTPSPLSGPINHDPPSGPAVADVPLGWKDTVAVEQLAAVLIDWDRNGGKGDPQSFLLSLTFRDQNGLAVFLRYRPLLAAHIPWLADMPLGGKKRGRPSLSGGGGTASPDRGPRRKPK</sequence>
<feature type="compositionally biased region" description="Basic and acidic residues" evidence="1">
    <location>
        <begin position="486"/>
        <end position="499"/>
    </location>
</feature>
<keyword evidence="3" id="KW-1185">Reference proteome</keyword>
<dbReference type="EMBL" id="JAKWFO010000008">
    <property type="protein sequence ID" value="KAI9634195.1"/>
    <property type="molecule type" value="Genomic_DNA"/>
</dbReference>
<accession>A0AA38H582</accession>
<protein>
    <recommendedName>
        <fullName evidence="4">BRCT domain-containing protein</fullName>
    </recommendedName>
</protein>
<dbReference type="PANTHER" id="PTHR48125:SF12">
    <property type="entry name" value="AT HOOK TRANSCRIPTION FACTOR FAMILY-RELATED"/>
    <property type="match status" value="1"/>
</dbReference>
<feature type="region of interest" description="Disordered" evidence="1">
    <location>
        <begin position="985"/>
        <end position="1050"/>
    </location>
</feature>
<feature type="compositionally biased region" description="Basic and acidic residues" evidence="1">
    <location>
        <begin position="566"/>
        <end position="579"/>
    </location>
</feature>
<reference evidence="2" key="1">
    <citation type="journal article" date="2022" name="G3 (Bethesda)">
        <title>High quality genome of the basidiomycete yeast Dioszegia hungarica PDD-24b-2 isolated from cloud water.</title>
        <authorList>
            <person name="Jarrige D."/>
            <person name="Haridas S."/>
            <person name="Bleykasten-Grosshans C."/>
            <person name="Joly M."/>
            <person name="Nadalig T."/>
            <person name="Sancelme M."/>
            <person name="Vuilleumier S."/>
            <person name="Grigoriev I.V."/>
            <person name="Amato P."/>
            <person name="Bringel F."/>
        </authorList>
    </citation>
    <scope>NUCLEOTIDE SEQUENCE</scope>
    <source>
        <strain evidence="2">PDD-24b-2</strain>
    </source>
</reference>
<comment type="caution">
    <text evidence="2">The sequence shown here is derived from an EMBL/GenBank/DDBJ whole genome shotgun (WGS) entry which is preliminary data.</text>
</comment>
<feature type="compositionally biased region" description="Low complexity" evidence="1">
    <location>
        <begin position="315"/>
        <end position="330"/>
    </location>
</feature>
<dbReference type="AlphaFoldDB" id="A0AA38H582"/>
<evidence type="ECO:0008006" key="4">
    <source>
        <dbReference type="Google" id="ProtNLM"/>
    </source>
</evidence>
<feature type="region of interest" description="Disordered" evidence="1">
    <location>
        <begin position="733"/>
        <end position="757"/>
    </location>
</feature>
<gene>
    <name evidence="2" type="ORF">MKK02DRAFT_38868</name>
</gene>
<name>A0AA38H582_9TREE</name>
<feature type="region of interest" description="Disordered" evidence="1">
    <location>
        <begin position="508"/>
        <end position="618"/>
    </location>
</feature>
<feature type="region of interest" description="Disordered" evidence="1">
    <location>
        <begin position="159"/>
        <end position="465"/>
    </location>
</feature>
<evidence type="ECO:0000313" key="2">
    <source>
        <dbReference type="EMBL" id="KAI9634195.1"/>
    </source>
</evidence>
<feature type="compositionally biased region" description="Polar residues" evidence="1">
    <location>
        <begin position="234"/>
        <end position="249"/>
    </location>
</feature>
<dbReference type="Proteomes" id="UP001164286">
    <property type="component" value="Unassembled WGS sequence"/>
</dbReference>
<feature type="compositionally biased region" description="Acidic residues" evidence="1">
    <location>
        <begin position="406"/>
        <end position="421"/>
    </location>
</feature>
<proteinExistence type="predicted"/>
<feature type="region of interest" description="Disordered" evidence="1">
    <location>
        <begin position="480"/>
        <end position="499"/>
    </location>
</feature>
<feature type="compositionally biased region" description="Low complexity" evidence="1">
    <location>
        <begin position="194"/>
        <end position="207"/>
    </location>
</feature>
<feature type="region of interest" description="Disordered" evidence="1">
    <location>
        <begin position="908"/>
        <end position="940"/>
    </location>
</feature>
<evidence type="ECO:0000256" key="1">
    <source>
        <dbReference type="SAM" id="MobiDB-lite"/>
    </source>
</evidence>
<feature type="compositionally biased region" description="Pro residues" evidence="1">
    <location>
        <begin position="165"/>
        <end position="186"/>
    </location>
</feature>
<feature type="compositionally biased region" description="Acidic residues" evidence="1">
    <location>
        <begin position="606"/>
        <end position="618"/>
    </location>
</feature>
<dbReference type="RefSeq" id="XP_052943972.1">
    <property type="nucleotide sequence ID" value="XM_053090326.1"/>
</dbReference>
<feature type="compositionally biased region" description="Basic and acidic residues" evidence="1">
    <location>
        <begin position="588"/>
        <end position="601"/>
    </location>
</feature>
<feature type="compositionally biased region" description="Pro residues" evidence="1">
    <location>
        <begin position="270"/>
        <end position="285"/>
    </location>
</feature>
<dbReference type="PANTHER" id="PTHR48125">
    <property type="entry name" value="LP07818P1"/>
    <property type="match status" value="1"/>
</dbReference>
<evidence type="ECO:0000313" key="3">
    <source>
        <dbReference type="Proteomes" id="UP001164286"/>
    </source>
</evidence>
<feature type="compositionally biased region" description="Basic and acidic residues" evidence="1">
    <location>
        <begin position="1003"/>
        <end position="1020"/>
    </location>
</feature>
<feature type="compositionally biased region" description="Basic and acidic residues" evidence="1">
    <location>
        <begin position="675"/>
        <end position="684"/>
    </location>
</feature>
<dbReference type="GeneID" id="77729531"/>